<name>A0A125PUK5_XANCT</name>
<dbReference type="SUPFAM" id="SSF52540">
    <property type="entry name" value="P-loop containing nucleoside triphosphate hydrolases"/>
    <property type="match status" value="1"/>
</dbReference>
<dbReference type="InterPro" id="IPR027417">
    <property type="entry name" value="P-loop_NTPase"/>
</dbReference>
<comment type="caution">
    <text evidence="1">The sequence shown here is derived from an EMBL/GenBank/DDBJ whole genome shotgun (WGS) entry which is preliminary data.</text>
</comment>
<gene>
    <name evidence="1" type="ORF">ATB53_06045</name>
</gene>
<dbReference type="AlphaFoldDB" id="A0A125PUK5"/>
<dbReference type="Proteomes" id="UP000055854">
    <property type="component" value="Unassembled WGS sequence"/>
</dbReference>
<dbReference type="GO" id="GO:0016740">
    <property type="term" value="F:transferase activity"/>
    <property type="evidence" value="ECO:0007669"/>
    <property type="project" value="UniProtKB-KW"/>
</dbReference>
<dbReference type="Gene3D" id="3.40.50.300">
    <property type="entry name" value="P-loop containing nucleotide triphosphate hydrolases"/>
    <property type="match status" value="1"/>
</dbReference>
<dbReference type="EMBL" id="LNTA01000282">
    <property type="protein sequence ID" value="KWV11549.1"/>
    <property type="molecule type" value="Genomic_DNA"/>
</dbReference>
<organism evidence="1 2">
    <name type="scientific">Xanthomonas campestris pv. translucens</name>
    <dbReference type="NCBI Taxonomy" id="343"/>
    <lineage>
        <taxon>Bacteria</taxon>
        <taxon>Pseudomonadati</taxon>
        <taxon>Pseudomonadota</taxon>
        <taxon>Gammaproteobacteria</taxon>
        <taxon>Lysobacterales</taxon>
        <taxon>Lysobacteraceae</taxon>
        <taxon>Xanthomonas</taxon>
        <taxon>Xanthomonas translucens group</taxon>
    </lineage>
</organism>
<protein>
    <submittedName>
        <fullName evidence="1">Isopentenyl transferase</fullName>
    </submittedName>
</protein>
<accession>A0A125PUK5</accession>
<evidence type="ECO:0000313" key="1">
    <source>
        <dbReference type="EMBL" id="KWV11549.1"/>
    </source>
</evidence>
<evidence type="ECO:0000313" key="2">
    <source>
        <dbReference type="Proteomes" id="UP000055854"/>
    </source>
</evidence>
<sequence>MDVCVHLIWGPTCSGKTAAAVALAERSGLPVVALDRIQCYPELATGSGRPLPVELRATRRIYLASRRLADGMMTASEANALLKHAVARNGGSGAVILEGGSISLLREMMADPHWANVFHWSSRRFRLGDPAAFLDRARCRVEQMLRADEGRPSLLQELVTSWADPALRPVLQDVDGYRYAIRFAQQWGVPVPRLPHMDAQLRQRLVQGIAEEYLGHAQWQERDMGKLPATWQPIVQELPA</sequence>
<dbReference type="Pfam" id="PF01745">
    <property type="entry name" value="IPT"/>
    <property type="match status" value="1"/>
</dbReference>
<proteinExistence type="predicted"/>
<dbReference type="Gene3D" id="1.10.287.890">
    <property type="entry name" value="Crystal structure of tRNA isopentenylpyrophosphate transferase (bh2366) domain"/>
    <property type="match status" value="1"/>
</dbReference>
<dbReference type="OrthoDB" id="8293568at2"/>
<reference evidence="1 2" key="1">
    <citation type="submission" date="2015-11" db="EMBL/GenBank/DDBJ databases">
        <title>Long Read and Single Molecule DNA Sequencing Simplifies Genome Assembly and TAL Effector Gene Analysis of Xanthomonas translucens.</title>
        <authorList>
            <person name="Peng Z."/>
            <person name="Hu Y."/>
            <person name="Xie J."/>
            <person name="Potnis N."/>
            <person name="Akhunova A."/>
            <person name="Jones J."/>
            <person name="Liu Z."/>
            <person name="White F."/>
            <person name="Liu S."/>
        </authorList>
    </citation>
    <scope>NUCLEOTIDE SEQUENCE [LARGE SCALE GENOMIC DNA]</scope>
    <source>
        <strain evidence="1 2">B1</strain>
    </source>
</reference>
<keyword evidence="1" id="KW-0808">Transferase</keyword>